<keyword evidence="1" id="KW-0614">Plasmid</keyword>
<dbReference type="AlphaFoldDB" id="H9TIZ9"/>
<geneLocation type="plasmid" evidence="1">
    <name>pSH163_120</name>
</geneLocation>
<evidence type="ECO:0000313" key="1">
    <source>
        <dbReference type="EMBL" id="AFG21167.1"/>
    </source>
</evidence>
<protein>
    <submittedName>
        <fullName evidence="1">Uncharacterized protein</fullName>
    </submittedName>
</protein>
<proteinExistence type="predicted"/>
<gene>
    <name evidence="1" type="ORF">pSH163_120_9</name>
</gene>
<organism evidence="1">
    <name type="scientific">Salmonella enterica subsp. enterica serovar Heidelberg</name>
    <dbReference type="NCBI Taxonomy" id="611"/>
    <lineage>
        <taxon>Bacteria</taxon>
        <taxon>Pseudomonadati</taxon>
        <taxon>Pseudomonadota</taxon>
        <taxon>Gammaproteobacteria</taxon>
        <taxon>Enterobacterales</taxon>
        <taxon>Enterobacteriaceae</taxon>
        <taxon>Salmonella</taxon>
    </lineage>
</organism>
<sequence length="38" mass="4270">MYDLSMTVIFSATSGSLRYNTVILSARAGMMNTRRLKI</sequence>
<dbReference type="EMBL" id="JN983046">
    <property type="protein sequence ID" value="AFG21167.1"/>
    <property type="molecule type" value="Genomic_DNA"/>
</dbReference>
<name>H9TIZ9_SALET</name>
<reference evidence="1" key="1">
    <citation type="submission" date="2011-11" db="EMBL/GenBank/DDBJ databases">
        <title>DNA Sequence Analysis of Plasmids from Multidrug Resistant Salmonella enterica Serotype Heidelberg Isolates.</title>
        <authorList>
            <person name="Han J."/>
            <person name="Lynne A.M."/>
            <person name="David D.E."/>
            <person name="Tang H."/>
            <person name="Foley S.L."/>
        </authorList>
    </citation>
    <scope>NUCLEOTIDE SEQUENCE</scope>
    <source>
        <strain evidence="1">163</strain>
        <plasmid evidence="1">pSH163_120</plasmid>
    </source>
</reference>
<accession>H9TIZ9</accession>